<organism evidence="3 4">
    <name type="scientific">Mycetocola reblochoni</name>
    <dbReference type="NCBI Taxonomy" id="331618"/>
    <lineage>
        <taxon>Bacteria</taxon>
        <taxon>Bacillati</taxon>
        <taxon>Actinomycetota</taxon>
        <taxon>Actinomycetes</taxon>
        <taxon>Micrococcales</taxon>
        <taxon>Microbacteriaceae</taxon>
        <taxon>Mycetocola</taxon>
    </lineage>
</organism>
<dbReference type="Gene3D" id="2.60.40.2700">
    <property type="match status" value="3"/>
</dbReference>
<dbReference type="Proteomes" id="UP000275395">
    <property type="component" value="Unassembled WGS sequence"/>
</dbReference>
<feature type="compositionally biased region" description="Low complexity" evidence="1">
    <location>
        <begin position="427"/>
        <end position="437"/>
    </location>
</feature>
<dbReference type="EMBL" id="RCUW01000010">
    <property type="protein sequence ID" value="RLP68260.1"/>
    <property type="molecule type" value="Genomic_DNA"/>
</dbReference>
<evidence type="ECO:0000313" key="3">
    <source>
        <dbReference type="EMBL" id="RLP68260.1"/>
    </source>
</evidence>
<evidence type="ECO:0000256" key="1">
    <source>
        <dbReference type="SAM" id="MobiDB-lite"/>
    </source>
</evidence>
<dbReference type="AlphaFoldDB" id="A0A3L6ZK50"/>
<reference evidence="3 4" key="1">
    <citation type="submission" date="2018-10" db="EMBL/GenBank/DDBJ databases">
        <authorList>
            <person name="Li J."/>
        </authorList>
    </citation>
    <scope>NUCLEOTIDE SEQUENCE [LARGE SCALE GENOMIC DNA]</scope>
    <source>
        <strain evidence="3 4">JCM 30549</strain>
    </source>
</reference>
<proteinExistence type="predicted"/>
<keyword evidence="2" id="KW-1133">Transmembrane helix</keyword>
<sequence>MAQSPSGVETVRAARRHRRAPLTGGAVVAALIVSGLVVTPAEARTTAPATPGASSSVSSGPVSGSSVSPTLVAQSVTADGTVPADGPISVTTSITVAHAPEGFAPTVTLRREGSTATVAPATLTWQSSAGEQSTWSAVSTVGRDARPGIWTAVLSSLDGLDTTPVVLGSIVLADGVLIAPTATLSGTSRVGSSLTAGPGKWKDGTSLGYQWLRNGSAIAGATGGRYTLVAADAGARISVRVTGSLAGYTSSSSTSASTSPIERLTLTAATPKLKGKTTVGSTISSTPGTWTSGTTLKYQWKRDGAAITNATGKSYKLTPADAGKRITLTITGSKNGYTTTHKTSAKTAKITKLTLTAATPKLKGKTTVGSTISSTPGTWTSGTTLKYQWKRDGAAITNATGKSYKLTPADAGKRITLTITGSKNGYTTTHKTSAKTAKISRPAPPSRTGPNSWGECPSYAPIKGNASSMIYHVPGGSYYDRTNPEECFSTRAAAERAGYRASKR</sequence>
<accession>A0A3L6ZK50</accession>
<feature type="region of interest" description="Disordered" evidence="1">
    <location>
        <begin position="45"/>
        <end position="68"/>
    </location>
</feature>
<dbReference type="RefSeq" id="WP_121657663.1">
    <property type="nucleotide sequence ID" value="NZ_JBQDRQ010000091.1"/>
</dbReference>
<comment type="caution">
    <text evidence="3">The sequence shown here is derived from an EMBL/GenBank/DDBJ whole genome shotgun (WGS) entry which is preliminary data.</text>
</comment>
<evidence type="ECO:0000256" key="2">
    <source>
        <dbReference type="SAM" id="Phobius"/>
    </source>
</evidence>
<keyword evidence="2" id="KW-0472">Membrane</keyword>
<protein>
    <submittedName>
        <fullName evidence="3">Uncharacterized protein</fullName>
    </submittedName>
</protein>
<gene>
    <name evidence="3" type="ORF">D9V30_11175</name>
</gene>
<feature type="transmembrane region" description="Helical" evidence="2">
    <location>
        <begin position="20"/>
        <end position="38"/>
    </location>
</feature>
<evidence type="ECO:0000313" key="4">
    <source>
        <dbReference type="Proteomes" id="UP000275395"/>
    </source>
</evidence>
<feature type="region of interest" description="Disordered" evidence="1">
    <location>
        <begin position="427"/>
        <end position="454"/>
    </location>
</feature>
<name>A0A3L6ZK50_9MICO</name>
<keyword evidence="2" id="KW-0812">Transmembrane</keyword>